<comment type="subcellular location">
    <subcellularLocation>
        <location evidence="1">Nucleus</location>
    </subcellularLocation>
</comment>
<dbReference type="SUPFAM" id="SSF55003">
    <property type="entry name" value="PAP/Archaeal CCA-adding enzyme, C-terminal domain"/>
    <property type="match status" value="1"/>
</dbReference>
<evidence type="ECO:0000256" key="5">
    <source>
        <dbReference type="ARBA" id="ARBA00022679"/>
    </source>
</evidence>
<reference evidence="14" key="1">
    <citation type="submission" date="2022-11" db="UniProtKB">
        <authorList>
            <consortium name="WormBaseParasite"/>
        </authorList>
    </citation>
    <scope>IDENTIFICATION</scope>
</reference>
<evidence type="ECO:0000256" key="7">
    <source>
        <dbReference type="ARBA" id="ARBA00022840"/>
    </source>
</evidence>
<organism evidence="13 14">
    <name type="scientific">Globodera rostochiensis</name>
    <name type="common">Golden nematode worm</name>
    <name type="synonym">Heterodera rostochiensis</name>
    <dbReference type="NCBI Taxonomy" id="31243"/>
    <lineage>
        <taxon>Eukaryota</taxon>
        <taxon>Metazoa</taxon>
        <taxon>Ecdysozoa</taxon>
        <taxon>Nematoda</taxon>
        <taxon>Chromadorea</taxon>
        <taxon>Rhabditida</taxon>
        <taxon>Tylenchina</taxon>
        <taxon>Tylenchomorpha</taxon>
        <taxon>Tylenchoidea</taxon>
        <taxon>Heteroderidae</taxon>
        <taxon>Heteroderinae</taxon>
        <taxon>Globodera</taxon>
    </lineage>
</organism>
<keyword evidence="13" id="KW-1185">Reference proteome</keyword>
<feature type="domain" description="Poly(A) polymerase central" evidence="12">
    <location>
        <begin position="1130"/>
        <end position="1285"/>
    </location>
</feature>
<evidence type="ECO:0000256" key="4">
    <source>
        <dbReference type="ARBA" id="ARBA00022664"/>
    </source>
</evidence>
<feature type="signal peptide" evidence="10">
    <location>
        <begin position="1"/>
        <end position="29"/>
    </location>
</feature>
<evidence type="ECO:0000313" key="13">
    <source>
        <dbReference type="Proteomes" id="UP000887572"/>
    </source>
</evidence>
<sequence length="1437" mass="167311">MLKQSVFIFSSILFTLSVLLLLLLITVVAKQNDNNNVSIECPKQNVPIELLRALDMKKLPKKRFEILDEMRNEFTEILSTNFAAVPNNFVQSDVKKKLSIKVVIWHFKLIVEDSLDRIEQMEVNGNYWTANEAIKMGEEWANLLQNVNGKSMEQKICLLQAFTHRIIRNEISKTSDEWKIFVKNVARAIFSINVGSKFGYDTITTLSEEEYMEHAKKCDESEYSSNVTNKLLSLDSSYLIHRLCLHILIADSEEFQHFLCYHKNIAIYKQLFHLIMGTTELYVLEEIFPNILHIEKLSATRRLDGHFVQFHYRTGSECAIGQESRVTIRLLLGEPELIECEKAIRQKADRGTQFGRHMLDKLNAVKKAALAKAAVMSPKGICMVIKLRDFLGKHNTGVDLREEELKSVDEWWPHECDQPQEVEAVFRLQRLIANQKNRERQSYICFMALWRKLVTFPGRPTRLHKFLQLSEREIELECIYDYRYTDPKVFRSSEQLEILYTDALRTANTAHQKATKLAADIFCWVFWLEANVLELNEEQKNGKMPRFTMAWRQNRWYYEMVYDQLFDIEKADEEAELDKKRIEIDILLDKSTIFVHESLKMSDGKLKIELGTQKIKRLAQQNGTAPPPPGTLDREWYEIRRKSKAKQESVVREFEGLLQNIHFEIIKNLLSKCNKFNKEFGQRSLDALRVAAFVGEKNWDEKEIINGQSENTEKPGPNIEEQTPFDVDAALDFYVVNGSSEQTKSDETTGSEVVGDFLQKDLEIIGLFANEIGWTLFLRDEFLVQTYQKFFTNPTESMRQIVTIGCYINEIGHRMEVIDKFTYFNHFSLMVKQIEQDQKLRNELSNYLQNNVFTFAEIFGISLHLQEIRPFDEENFELIGDNSKSLDSLSAFLSKNGFGLISNDRKMKIDQSIKQIEQSAREWNYKAKILVTGSYVLGTLTKDSDIDVICIIPELLPAWGPQQFFGTAKCEFRRNGQRHCADKSLYCRLCLVLKVVKLNRIQDAWMPLIELKFEIDHNIFIDFDIGFAAFAPNEDIFQSNESINFQQSEALSRSLRTKFEELAYRRKEFFADAGGESYEKMMEMNLEEEKLKMKLRSLSGFEVGVKILNKLFATEHSQNDDNKIGILKTYRTLLLAVKMWAKNHHIYDNKLGFFNGISLSILAAKVMLLYPMASIPFLIEKFFFTFSTWPWPTPVKLTDLPDGSVLRWEPRDEGNKRHEIYGRLGLFADLTMPIVTPGLIEQNAIFNVNKSTATIIQREIQEAIKNIRNWPNLTISQDERWEHLLKDKNFDEKYSHFIRITCEATLLMDFDDFCGYVETRVRLQLLMDVERFDHIRLGHSKNVVEKGQFFEQSKGNKKEFFRKIWLVGLELADKIVLDDGSEVEKPVNSVEWIQRLNSMLSDQFGASIEKAYRMKKHLVGIGTLRPHIQLTCKYESR</sequence>
<dbReference type="SUPFAM" id="SSF81301">
    <property type="entry name" value="Nucleotidyltransferase"/>
    <property type="match status" value="1"/>
</dbReference>
<dbReference type="PANTHER" id="PTHR10682">
    <property type="entry name" value="POLY A POLYMERASE"/>
    <property type="match status" value="1"/>
</dbReference>
<evidence type="ECO:0000256" key="2">
    <source>
        <dbReference type="ARBA" id="ARBA00010912"/>
    </source>
</evidence>
<dbReference type="Pfam" id="PF04928">
    <property type="entry name" value="PAP_central"/>
    <property type="match status" value="1"/>
</dbReference>
<dbReference type="GO" id="GO:0006397">
    <property type="term" value="P:mRNA processing"/>
    <property type="evidence" value="ECO:0007669"/>
    <property type="project" value="UniProtKB-KW"/>
</dbReference>
<dbReference type="Gene3D" id="3.30.460.10">
    <property type="entry name" value="Beta Polymerase, domain 2"/>
    <property type="match status" value="1"/>
</dbReference>
<evidence type="ECO:0000259" key="11">
    <source>
        <dbReference type="Pfam" id="PF01909"/>
    </source>
</evidence>
<evidence type="ECO:0000259" key="12">
    <source>
        <dbReference type="Pfam" id="PF04928"/>
    </source>
</evidence>
<comment type="catalytic activity">
    <reaction evidence="9">
        <text>RNA(n) + ATP = RNA(n)-3'-adenine ribonucleotide + diphosphate</text>
        <dbReference type="Rhea" id="RHEA:11332"/>
        <dbReference type="Rhea" id="RHEA-COMP:14527"/>
        <dbReference type="Rhea" id="RHEA-COMP:17347"/>
        <dbReference type="ChEBI" id="CHEBI:30616"/>
        <dbReference type="ChEBI" id="CHEBI:33019"/>
        <dbReference type="ChEBI" id="CHEBI:140395"/>
        <dbReference type="ChEBI" id="CHEBI:173115"/>
        <dbReference type="EC" id="2.7.7.19"/>
    </reaction>
</comment>
<feature type="domain" description="Polymerase nucleotidyl transferase" evidence="11">
    <location>
        <begin position="914"/>
        <end position="957"/>
    </location>
</feature>
<evidence type="ECO:0000256" key="1">
    <source>
        <dbReference type="ARBA" id="ARBA00004123"/>
    </source>
</evidence>
<dbReference type="EC" id="2.7.7.19" evidence="3"/>
<dbReference type="Gene3D" id="3.30.70.590">
    <property type="entry name" value="Poly(A) polymerase predicted RNA binding domain"/>
    <property type="match status" value="1"/>
</dbReference>
<dbReference type="WBParaSite" id="Gr19_v10_g8961.t1">
    <property type="protein sequence ID" value="Gr19_v10_g8961.t1"/>
    <property type="gene ID" value="Gr19_v10_g8961"/>
</dbReference>
<accession>A0A914IDS4</accession>
<dbReference type="PANTHER" id="PTHR10682:SF10">
    <property type="entry name" value="POLYNUCLEOTIDE ADENYLYLTRANSFERASE"/>
    <property type="match status" value="1"/>
</dbReference>
<evidence type="ECO:0000256" key="6">
    <source>
        <dbReference type="ARBA" id="ARBA00022741"/>
    </source>
</evidence>
<dbReference type="GO" id="GO:1990817">
    <property type="term" value="F:poly(A) RNA polymerase activity"/>
    <property type="evidence" value="ECO:0007669"/>
    <property type="project" value="UniProtKB-EC"/>
</dbReference>
<protein>
    <recommendedName>
        <fullName evidence="3">polynucleotide adenylyltransferase</fullName>
        <ecNumber evidence="3">2.7.7.19</ecNumber>
    </recommendedName>
</protein>
<evidence type="ECO:0000256" key="9">
    <source>
        <dbReference type="ARBA" id="ARBA00048830"/>
    </source>
</evidence>
<evidence type="ECO:0000256" key="10">
    <source>
        <dbReference type="SAM" id="SignalP"/>
    </source>
</evidence>
<dbReference type="Pfam" id="PF01909">
    <property type="entry name" value="NTP_transf_2"/>
    <property type="match status" value="1"/>
</dbReference>
<dbReference type="Proteomes" id="UP000887572">
    <property type="component" value="Unplaced"/>
</dbReference>
<feature type="chain" id="PRO_5036675787" description="polynucleotide adenylyltransferase" evidence="10">
    <location>
        <begin position="30"/>
        <end position="1437"/>
    </location>
</feature>
<dbReference type="GO" id="GO:0005634">
    <property type="term" value="C:nucleus"/>
    <property type="evidence" value="ECO:0007669"/>
    <property type="project" value="UniProtKB-SubCell"/>
</dbReference>
<dbReference type="InterPro" id="IPR002934">
    <property type="entry name" value="Polymerase_NTP_transf_dom"/>
</dbReference>
<keyword evidence="7" id="KW-0067">ATP-binding</keyword>
<dbReference type="Gene3D" id="1.10.1410.10">
    <property type="match status" value="1"/>
</dbReference>
<name>A0A914IDS4_GLORO</name>
<dbReference type="InterPro" id="IPR011068">
    <property type="entry name" value="NuclTrfase_I-like_C"/>
</dbReference>
<evidence type="ECO:0000256" key="3">
    <source>
        <dbReference type="ARBA" id="ARBA00012388"/>
    </source>
</evidence>
<dbReference type="InterPro" id="IPR007012">
    <property type="entry name" value="PolA_pol_cen_dom"/>
</dbReference>
<dbReference type="InterPro" id="IPR043519">
    <property type="entry name" value="NT_sf"/>
</dbReference>
<dbReference type="SUPFAM" id="SSF81631">
    <property type="entry name" value="PAP/OAS1 substrate-binding domain"/>
    <property type="match status" value="1"/>
</dbReference>
<evidence type="ECO:0000256" key="8">
    <source>
        <dbReference type="ARBA" id="ARBA00023242"/>
    </source>
</evidence>
<dbReference type="GO" id="GO:0003723">
    <property type="term" value="F:RNA binding"/>
    <property type="evidence" value="ECO:0007669"/>
    <property type="project" value="InterPro"/>
</dbReference>
<keyword evidence="5" id="KW-0808">Transferase</keyword>
<evidence type="ECO:0000313" key="14">
    <source>
        <dbReference type="WBParaSite" id="Gr19_v10_g8961.t1"/>
    </source>
</evidence>
<keyword evidence="10" id="KW-0732">Signal</keyword>
<keyword evidence="8" id="KW-0539">Nucleus</keyword>
<proteinExistence type="inferred from homology"/>
<keyword evidence="6" id="KW-0547">Nucleotide-binding</keyword>
<dbReference type="GO" id="GO:0005524">
    <property type="term" value="F:ATP binding"/>
    <property type="evidence" value="ECO:0007669"/>
    <property type="project" value="UniProtKB-KW"/>
</dbReference>
<comment type="similarity">
    <text evidence="2">Belongs to the poly(A) polymerase family.</text>
</comment>
<dbReference type="GO" id="GO:0031123">
    <property type="term" value="P:RNA 3'-end processing"/>
    <property type="evidence" value="ECO:0007669"/>
    <property type="project" value="InterPro"/>
</dbReference>
<keyword evidence="4" id="KW-0507">mRNA processing</keyword>